<feature type="domain" description="Xylanolytic transcriptional activator regulatory" evidence="9">
    <location>
        <begin position="55"/>
        <end position="215"/>
    </location>
</feature>
<evidence type="ECO:0000256" key="6">
    <source>
        <dbReference type="ARBA" id="ARBA00023163"/>
    </source>
</evidence>
<dbReference type="PANTHER" id="PTHR31668">
    <property type="entry name" value="GLUCOSE TRANSPORT TRANSCRIPTION REGULATOR RGT1-RELATED-RELATED"/>
    <property type="match status" value="1"/>
</dbReference>
<proteinExistence type="predicted"/>
<keyword evidence="6" id="KW-0804">Transcription</keyword>
<evidence type="ECO:0000256" key="3">
    <source>
        <dbReference type="ARBA" id="ARBA00022833"/>
    </source>
</evidence>
<reference evidence="10 11" key="1">
    <citation type="submission" date="2016-03" db="EMBL/GenBank/DDBJ databases">
        <title>Draft genome sequence of the Fonsecaea monophora CBS 269.37.</title>
        <authorList>
            <person name="Bombassaro A."/>
            <person name="Vinicius W.A."/>
            <person name="De Hoog S."/>
            <person name="Sun J."/>
            <person name="Souza E.M."/>
            <person name="Raittz R.T."/>
            <person name="Costa F."/>
            <person name="Leao A.C."/>
            <person name="Tadra-Sfeir M.Z."/>
            <person name="Baura V."/>
            <person name="Balsanelli E."/>
            <person name="Pedrosa F.O."/>
            <person name="Moreno L.F."/>
            <person name="Steffens M.B."/>
            <person name="Xi L."/>
            <person name="Bocca A.L."/>
            <person name="Felipe M.S."/>
            <person name="Teixeira M."/>
            <person name="Telles Filho F.Q."/>
            <person name="Azevedo C.M."/>
            <person name="Gomes R."/>
            <person name="Vicente V.A."/>
        </authorList>
    </citation>
    <scope>NUCLEOTIDE SEQUENCE [LARGE SCALE GENOMIC DNA]</scope>
    <source>
        <strain evidence="10 11">CBS 269.37</strain>
    </source>
</reference>
<name>A0A177F1C9_9EURO</name>
<evidence type="ECO:0000256" key="8">
    <source>
        <dbReference type="SAM" id="MobiDB-lite"/>
    </source>
</evidence>
<keyword evidence="2" id="KW-0479">Metal-binding</keyword>
<dbReference type="GeneID" id="34602923"/>
<dbReference type="AlphaFoldDB" id="A0A177F1C9"/>
<dbReference type="Pfam" id="PF04082">
    <property type="entry name" value="Fungal_trans"/>
    <property type="match status" value="1"/>
</dbReference>
<keyword evidence="11" id="KW-1185">Reference proteome</keyword>
<accession>A0A177F1C9</accession>
<gene>
    <name evidence="10" type="ORF">AYO21_07770</name>
</gene>
<dbReference type="InterPro" id="IPR050797">
    <property type="entry name" value="Carb_Metab_Trans_Reg"/>
</dbReference>
<feature type="compositionally biased region" description="Basic and acidic residues" evidence="8">
    <location>
        <begin position="451"/>
        <end position="462"/>
    </location>
</feature>
<keyword evidence="3" id="KW-0862">Zinc</keyword>
<evidence type="ECO:0000313" key="10">
    <source>
        <dbReference type="EMBL" id="OAG38048.1"/>
    </source>
</evidence>
<organism evidence="10 11">
    <name type="scientific">Fonsecaea monophora</name>
    <dbReference type="NCBI Taxonomy" id="254056"/>
    <lineage>
        <taxon>Eukaryota</taxon>
        <taxon>Fungi</taxon>
        <taxon>Dikarya</taxon>
        <taxon>Ascomycota</taxon>
        <taxon>Pezizomycotina</taxon>
        <taxon>Eurotiomycetes</taxon>
        <taxon>Chaetothyriomycetidae</taxon>
        <taxon>Chaetothyriales</taxon>
        <taxon>Herpotrichiellaceae</taxon>
        <taxon>Fonsecaea</taxon>
    </lineage>
</organism>
<keyword evidence="5" id="KW-0238">DNA-binding</keyword>
<keyword evidence="7" id="KW-0539">Nucleus</keyword>
<dbReference type="Proteomes" id="UP000077002">
    <property type="component" value="Unassembled WGS sequence"/>
</dbReference>
<evidence type="ECO:0000256" key="7">
    <source>
        <dbReference type="ARBA" id="ARBA00023242"/>
    </source>
</evidence>
<evidence type="ECO:0000256" key="2">
    <source>
        <dbReference type="ARBA" id="ARBA00022723"/>
    </source>
</evidence>
<evidence type="ECO:0000256" key="5">
    <source>
        <dbReference type="ARBA" id="ARBA00023125"/>
    </source>
</evidence>
<dbReference type="GO" id="GO:0003677">
    <property type="term" value="F:DNA binding"/>
    <property type="evidence" value="ECO:0007669"/>
    <property type="project" value="UniProtKB-KW"/>
</dbReference>
<protein>
    <recommendedName>
        <fullName evidence="9">Xylanolytic transcriptional activator regulatory domain-containing protein</fullName>
    </recommendedName>
</protein>
<evidence type="ECO:0000259" key="9">
    <source>
        <dbReference type="Pfam" id="PF04082"/>
    </source>
</evidence>
<comment type="caution">
    <text evidence="10">The sequence shown here is derived from an EMBL/GenBank/DDBJ whole genome shotgun (WGS) entry which is preliminary data.</text>
</comment>
<dbReference type="GO" id="GO:0005634">
    <property type="term" value="C:nucleus"/>
    <property type="evidence" value="ECO:0007669"/>
    <property type="project" value="UniProtKB-SubCell"/>
</dbReference>
<keyword evidence="4" id="KW-0805">Transcription regulation</keyword>
<dbReference type="GO" id="GO:0006351">
    <property type="term" value="P:DNA-templated transcription"/>
    <property type="evidence" value="ECO:0007669"/>
    <property type="project" value="InterPro"/>
</dbReference>
<feature type="region of interest" description="Disordered" evidence="8">
    <location>
        <begin position="451"/>
        <end position="471"/>
    </location>
</feature>
<dbReference type="OrthoDB" id="2740448at2759"/>
<dbReference type="GO" id="GO:0008270">
    <property type="term" value="F:zinc ion binding"/>
    <property type="evidence" value="ECO:0007669"/>
    <property type="project" value="InterPro"/>
</dbReference>
<dbReference type="PANTHER" id="PTHR31668:SF18">
    <property type="entry name" value="MALTOSE FERMENTATION REGULATORY PROTEIN MAL13-RELATED"/>
    <property type="match status" value="1"/>
</dbReference>
<evidence type="ECO:0000256" key="1">
    <source>
        <dbReference type="ARBA" id="ARBA00004123"/>
    </source>
</evidence>
<comment type="subcellular location">
    <subcellularLocation>
        <location evidence="1">Nucleus</location>
    </subcellularLocation>
</comment>
<evidence type="ECO:0000256" key="4">
    <source>
        <dbReference type="ARBA" id="ARBA00023015"/>
    </source>
</evidence>
<dbReference type="EMBL" id="LVKK01000062">
    <property type="protein sequence ID" value="OAG38048.1"/>
    <property type="molecule type" value="Genomic_DNA"/>
</dbReference>
<dbReference type="RefSeq" id="XP_022510000.1">
    <property type="nucleotide sequence ID" value="XM_022657723.1"/>
</dbReference>
<evidence type="ECO:0000313" key="11">
    <source>
        <dbReference type="Proteomes" id="UP000077002"/>
    </source>
</evidence>
<dbReference type="CDD" id="cd12148">
    <property type="entry name" value="fungal_TF_MHR"/>
    <property type="match status" value="1"/>
</dbReference>
<dbReference type="InterPro" id="IPR007219">
    <property type="entry name" value="XnlR_reg_dom"/>
</dbReference>
<sequence>MKIEQFQRMLKATSDQQSLPTPPEGSVLEAAVDHGLSPKAQPNIPMHVYERLLEVFRLRLYSVWPIVSHDELITALRSNQEDYESYSLAAALCAAVIAQLRLPEHVVSFRSSSSELVAEAQRLRQLFEYREEYSMSSLLTSFFLHIYYANADKLRTAGFYLRETLTYAHGLKLHQLDTYAGIDSREHQLRLRVYWILFISERTYCVQNGLPTTLKPMHEFPSADPTEGYDAAPVPAFIGLIRLFTFLDGDILDSVPSSTSLACNLSTKDRISTIQRDLSCHPLSEGLNESQGVDILATRNWIRILLWQYTIAHFAVSCHARDQAFSALLPTTIARDMLSVLENVSWKSIQPHGYGMVSGIHSLSGFRNNVLQELKVFRIADSLLDVLLCAPPSPGTRGLLMDSRHALHLLEKVLVDVGGTESQFLATLRKRMVESQLPVQNTLENDLQLSRHLETDGNKKPMDGPGPVSNE</sequence>